<dbReference type="GO" id="GO:0004672">
    <property type="term" value="F:protein kinase activity"/>
    <property type="evidence" value="ECO:0007669"/>
    <property type="project" value="InterPro"/>
</dbReference>
<dbReference type="InterPro" id="IPR000719">
    <property type="entry name" value="Prot_kinase_dom"/>
</dbReference>
<dbReference type="InParanoid" id="A0A177C7X0"/>
<dbReference type="GeneID" id="28767803"/>
<evidence type="ECO:0000313" key="3">
    <source>
        <dbReference type="EMBL" id="OAG02949.1"/>
    </source>
</evidence>
<feature type="compositionally biased region" description="Low complexity" evidence="1">
    <location>
        <begin position="120"/>
        <end position="130"/>
    </location>
</feature>
<feature type="region of interest" description="Disordered" evidence="1">
    <location>
        <begin position="107"/>
        <end position="134"/>
    </location>
</feature>
<evidence type="ECO:0000313" key="4">
    <source>
        <dbReference type="Proteomes" id="UP000077069"/>
    </source>
</evidence>
<sequence length="433" mass="49238">MNQAPGISTGNYHALIFELATYSLEDFLEDEKCYQRFVDKSLVLTRLADIEEALYCLHVNPRFLHLDIKPGNILGFVEPEPVPSSSNRENGRELIWKLSDFSLAREKDNTRERTGRRVFSSLSSSHPSKLPGRDLPKQIHKYDCEYLENFSPSTGTIPATNSKLEAAVHPDLIKWPNALYESRIHDSKQPLVKEILEIIFRRVLLVTRKERITTVDLHKLLKLIPKRWEAELDIHSGEDNQQQATLQRQLPPKAKRMTITARIRLHVHCTIPLYSTSSPHSHPIPFRSLRKKVYHLANLQLSALCDALKHDRAHDVQKELNKDPELVGKACTNPNCQMRPIHVALRNLSPGKANAFDVVLKHADPGVTSARCFHSGNHTALERTGRHLISAKTSTIVVRRMWDVNPGSCSSSYTRNPIGGLNKRIHSPDDRIH</sequence>
<feature type="domain" description="Protein kinase" evidence="2">
    <location>
        <begin position="1"/>
        <end position="221"/>
    </location>
</feature>
<dbReference type="STRING" id="1460663.A0A177C7X0"/>
<dbReference type="Proteomes" id="UP000077069">
    <property type="component" value="Unassembled WGS sequence"/>
</dbReference>
<evidence type="ECO:0000259" key="2">
    <source>
        <dbReference type="PROSITE" id="PS50011"/>
    </source>
</evidence>
<keyword evidence="4" id="KW-1185">Reference proteome</keyword>
<proteinExistence type="predicted"/>
<dbReference type="SUPFAM" id="SSF56112">
    <property type="entry name" value="Protein kinase-like (PK-like)"/>
    <property type="match status" value="1"/>
</dbReference>
<dbReference type="AlphaFoldDB" id="A0A177C7X0"/>
<name>A0A177C7X0_9PLEO</name>
<feature type="region of interest" description="Disordered" evidence="1">
    <location>
        <begin position="413"/>
        <end position="433"/>
    </location>
</feature>
<gene>
    <name evidence="3" type="ORF">CC84DRAFT_1250933</name>
</gene>
<dbReference type="EMBL" id="KV441555">
    <property type="protein sequence ID" value="OAG02949.1"/>
    <property type="molecule type" value="Genomic_DNA"/>
</dbReference>
<dbReference type="InterPro" id="IPR011009">
    <property type="entry name" value="Kinase-like_dom_sf"/>
</dbReference>
<accession>A0A177C7X0</accession>
<dbReference type="Gene3D" id="1.10.510.10">
    <property type="entry name" value="Transferase(Phosphotransferase) domain 1"/>
    <property type="match status" value="1"/>
</dbReference>
<dbReference type="RefSeq" id="XP_018033314.1">
    <property type="nucleotide sequence ID" value="XM_018184317.1"/>
</dbReference>
<dbReference type="OrthoDB" id="5986190at2759"/>
<reference evidence="3 4" key="1">
    <citation type="submission" date="2016-05" db="EMBL/GenBank/DDBJ databases">
        <title>Comparative analysis of secretome profiles of manganese(II)-oxidizing ascomycete fungi.</title>
        <authorList>
            <consortium name="DOE Joint Genome Institute"/>
            <person name="Zeiner C.A."/>
            <person name="Purvine S.O."/>
            <person name="Zink E.M."/>
            <person name="Wu S."/>
            <person name="Pasa-Tolic L."/>
            <person name="Chaput D.L."/>
            <person name="Haridas S."/>
            <person name="Grigoriev I.V."/>
            <person name="Santelli C.M."/>
            <person name="Hansel C.M."/>
        </authorList>
    </citation>
    <scope>NUCLEOTIDE SEQUENCE [LARGE SCALE GENOMIC DNA]</scope>
    <source>
        <strain evidence="3 4">AP3s5-JAC2a</strain>
    </source>
</reference>
<evidence type="ECO:0000256" key="1">
    <source>
        <dbReference type="SAM" id="MobiDB-lite"/>
    </source>
</evidence>
<protein>
    <recommendedName>
        <fullName evidence="2">Protein kinase domain-containing protein</fullName>
    </recommendedName>
</protein>
<dbReference type="PROSITE" id="PS50011">
    <property type="entry name" value="PROTEIN_KINASE_DOM"/>
    <property type="match status" value="1"/>
</dbReference>
<organism evidence="3 4">
    <name type="scientific">Paraphaeosphaeria sporulosa</name>
    <dbReference type="NCBI Taxonomy" id="1460663"/>
    <lineage>
        <taxon>Eukaryota</taxon>
        <taxon>Fungi</taxon>
        <taxon>Dikarya</taxon>
        <taxon>Ascomycota</taxon>
        <taxon>Pezizomycotina</taxon>
        <taxon>Dothideomycetes</taxon>
        <taxon>Pleosporomycetidae</taxon>
        <taxon>Pleosporales</taxon>
        <taxon>Massarineae</taxon>
        <taxon>Didymosphaeriaceae</taxon>
        <taxon>Paraphaeosphaeria</taxon>
    </lineage>
</organism>
<dbReference type="GO" id="GO:0005524">
    <property type="term" value="F:ATP binding"/>
    <property type="evidence" value="ECO:0007669"/>
    <property type="project" value="InterPro"/>
</dbReference>